<dbReference type="RefSeq" id="WP_167486840.1">
    <property type="nucleotide sequence ID" value="NZ_CP046173.1"/>
</dbReference>
<feature type="compositionally biased region" description="Polar residues" evidence="1">
    <location>
        <begin position="63"/>
        <end position="73"/>
    </location>
</feature>
<accession>A0A6G9Z246</accession>
<dbReference type="InterPro" id="IPR025447">
    <property type="entry name" value="DUF4192"/>
</dbReference>
<evidence type="ECO:0000313" key="2">
    <source>
        <dbReference type="EMBL" id="QIS19552.1"/>
    </source>
</evidence>
<dbReference type="EMBL" id="CP046173">
    <property type="protein sequence ID" value="QIS19552.1"/>
    <property type="molecule type" value="Genomic_DNA"/>
</dbReference>
<proteinExistence type="predicted"/>
<sequence>MSEPRLSIDDPGQLFAAIPALLGFCPSDSIVVIMVNRIQDAEGEHVCVGTRSAGLATPKPSRSPVTTMAASCR</sequence>
<feature type="region of interest" description="Disordered" evidence="1">
    <location>
        <begin position="52"/>
        <end position="73"/>
    </location>
</feature>
<protein>
    <submittedName>
        <fullName evidence="2">DUF4192 family protein</fullName>
    </submittedName>
</protein>
<dbReference type="AlphaFoldDB" id="A0A6G9Z246"/>
<reference evidence="2 3" key="1">
    <citation type="journal article" date="2019" name="ACS Chem. Biol.">
        <title>Identification and Mobilization of a Cryptic Antibiotic Biosynthesis Gene Locus from a Human-Pathogenic Nocardia Isolate.</title>
        <authorList>
            <person name="Herisse M."/>
            <person name="Ishida K."/>
            <person name="Porter J.L."/>
            <person name="Howden B."/>
            <person name="Hertweck C."/>
            <person name="Stinear T.P."/>
            <person name="Pidot S.J."/>
        </authorList>
    </citation>
    <scope>NUCLEOTIDE SEQUENCE [LARGE SCALE GENOMIC DNA]</scope>
    <source>
        <strain evidence="2 3">AUSMDU00012715</strain>
    </source>
</reference>
<evidence type="ECO:0000256" key="1">
    <source>
        <dbReference type="SAM" id="MobiDB-lite"/>
    </source>
</evidence>
<name>A0A6G9Z246_9NOCA</name>
<dbReference type="Pfam" id="PF13830">
    <property type="entry name" value="DUF4192"/>
    <property type="match status" value="1"/>
</dbReference>
<evidence type="ECO:0000313" key="3">
    <source>
        <dbReference type="Proteomes" id="UP000500953"/>
    </source>
</evidence>
<organism evidence="2 3">
    <name type="scientific">Nocardia terpenica</name>
    <dbReference type="NCBI Taxonomy" id="455432"/>
    <lineage>
        <taxon>Bacteria</taxon>
        <taxon>Bacillati</taxon>
        <taxon>Actinomycetota</taxon>
        <taxon>Actinomycetes</taxon>
        <taxon>Mycobacteriales</taxon>
        <taxon>Nocardiaceae</taxon>
        <taxon>Nocardia</taxon>
    </lineage>
</organism>
<dbReference type="Proteomes" id="UP000500953">
    <property type="component" value="Chromosome"/>
</dbReference>
<gene>
    <name evidence="2" type="ORF">F6W96_15940</name>
</gene>